<organism evidence="4 5">
    <name type="scientific">Tetrahymena thermophila (strain SB210)</name>
    <dbReference type="NCBI Taxonomy" id="312017"/>
    <lineage>
        <taxon>Eukaryota</taxon>
        <taxon>Sar</taxon>
        <taxon>Alveolata</taxon>
        <taxon>Ciliophora</taxon>
        <taxon>Intramacronucleata</taxon>
        <taxon>Oligohymenophorea</taxon>
        <taxon>Hymenostomatida</taxon>
        <taxon>Tetrahymenina</taxon>
        <taxon>Tetrahymenidae</taxon>
        <taxon>Tetrahymena</taxon>
    </lineage>
</organism>
<feature type="compositionally biased region" description="Polar residues" evidence="2">
    <location>
        <begin position="155"/>
        <end position="164"/>
    </location>
</feature>
<feature type="region of interest" description="Disordered" evidence="2">
    <location>
        <begin position="149"/>
        <end position="168"/>
    </location>
</feature>
<evidence type="ECO:0000256" key="1">
    <source>
        <dbReference type="SAM" id="Coils"/>
    </source>
</evidence>
<dbReference type="GO" id="GO:0005634">
    <property type="term" value="C:nucleus"/>
    <property type="evidence" value="ECO:0007669"/>
    <property type="project" value="TreeGrafter"/>
</dbReference>
<dbReference type="Gene3D" id="3.90.70.10">
    <property type="entry name" value="Cysteine proteinases"/>
    <property type="match status" value="1"/>
</dbReference>
<dbReference type="InterPro" id="IPR038765">
    <property type="entry name" value="Papain-like_cys_pep_sf"/>
</dbReference>
<name>I7MD50_TETTS</name>
<dbReference type="GeneID" id="7837427"/>
<dbReference type="GO" id="GO:0031647">
    <property type="term" value="P:regulation of protein stability"/>
    <property type="evidence" value="ECO:0007669"/>
    <property type="project" value="TreeGrafter"/>
</dbReference>
<feature type="coiled-coil region" evidence="1">
    <location>
        <begin position="41"/>
        <end position="75"/>
    </location>
</feature>
<keyword evidence="4" id="KW-0378">Hydrolase</keyword>
<dbReference type="OMA" id="IQYVAMA"/>
<reference evidence="5" key="1">
    <citation type="journal article" date="2006" name="PLoS Biol.">
        <title>Macronuclear genome sequence of the ciliate Tetrahymena thermophila, a model eukaryote.</title>
        <authorList>
            <person name="Eisen J.A."/>
            <person name="Coyne R.S."/>
            <person name="Wu M."/>
            <person name="Wu D."/>
            <person name="Thiagarajan M."/>
            <person name="Wortman J.R."/>
            <person name="Badger J.H."/>
            <person name="Ren Q."/>
            <person name="Amedeo P."/>
            <person name="Jones K.M."/>
            <person name="Tallon L.J."/>
            <person name="Delcher A.L."/>
            <person name="Salzberg S.L."/>
            <person name="Silva J.C."/>
            <person name="Haas B.J."/>
            <person name="Majoros W.H."/>
            <person name="Farzad M."/>
            <person name="Carlton J.M."/>
            <person name="Smith R.K. Jr."/>
            <person name="Garg J."/>
            <person name="Pearlman R.E."/>
            <person name="Karrer K.M."/>
            <person name="Sun L."/>
            <person name="Manning G."/>
            <person name="Elde N.C."/>
            <person name="Turkewitz A.P."/>
            <person name="Asai D.J."/>
            <person name="Wilkes D.E."/>
            <person name="Wang Y."/>
            <person name="Cai H."/>
            <person name="Collins K."/>
            <person name="Stewart B.A."/>
            <person name="Lee S.R."/>
            <person name="Wilamowska K."/>
            <person name="Weinberg Z."/>
            <person name="Ruzzo W.L."/>
            <person name="Wloga D."/>
            <person name="Gaertig J."/>
            <person name="Frankel J."/>
            <person name="Tsao C.-C."/>
            <person name="Gorovsky M.A."/>
            <person name="Keeling P.J."/>
            <person name="Waller R.F."/>
            <person name="Patron N.J."/>
            <person name="Cherry J.M."/>
            <person name="Stover N.A."/>
            <person name="Krieger C.J."/>
            <person name="del Toro C."/>
            <person name="Ryder H.F."/>
            <person name="Williamson S.C."/>
            <person name="Barbeau R.A."/>
            <person name="Hamilton E.P."/>
            <person name="Orias E."/>
        </authorList>
    </citation>
    <scope>NUCLEOTIDE SEQUENCE [LARGE SCALE GENOMIC DNA]</scope>
    <source>
        <strain evidence="5">SB210</strain>
    </source>
</reference>
<sequence length="1039" mass="120983">MSNQKGEIPESILNDYLQMGLNEQLLRLAYRNCKGQVNSLLDEYQHLLASNNQVLNEQQNKISNLTDNMDEEVQLNQAILASQQEAKEKNISFEPLNPEQRIRKEGIPVGLKNLGNTCYINPLLQSYFYNAEFCYAIINFQKPSEEEIQKRLKNDSTQSNSSDEQFQKDSTEQNILLKRVKASVELVCALQELYILLVGSDKKYIDPSKVIKNIVDEQGNQIQIGDQQDIGEFNLTFLARIDEGLSYSKKSFNKGAMEEELVHSLMRASSTSISQGEQELQRSISISMSDTSVVNSNFFGKASIHMSYPLGEETFEKQEEELFNIIFLDIKHKELYYALDEYVVNHIDEFKNDKGDIVQAQKYNWIKRAPKTLFFQLQRVVFDKEKGCLKKLNDSFNFENQIYLERFTEERSKDYLRIREQVNKLIYEKQQYELALNNINQYSNHLSQNQTKSNAKPEENKDQQSNLGLLSALESTILFLQTNSKKVDVNPLVDPSYFGDNSKENLQIVKALEQYTSKVKQRIQELQEKIRQLENKINESYNGFKKEKYLLQSVIIHDGQADSGHYYAFIKDHSTKKWWRYNDIQVSEETEENVFKEALGGWGKASAYSLIYVKEEVAIPPQAKEKPIRLHLASNTVNQLSASQVRTVDYYTSIIPEDLLNNLCVENLKFQEEIEEYKASNTSRQIIDMYTRRFELNNECARKGDEARKKVKGSPPPFIQFCVYLKLHPKNDKGQFDDLIKWLILDSCVREHYKNAQHLNNLSDKKLEDKLKQQIASLGNFKAPKSIKISAENSDTIEQINSEFIKQLNNAEATIFAMQAALKFDWISSLAAFDYLIDLNFFSDQNKQAQFKDDYFFKISRDTKLIILIAMLHYYELKVPFCTKEDSQEILNGIQVFIGFYKKQNKPDQKTQVTFSLWIDDISQLASDQNLQQEIKKINSEYMSASNNNRYIQGEEPLKNIPTELKERLEKLTSEGDMYYWNANKKEDYLFNELISNFDKIKAHFDTYIKFIQKIRASQTPLFKQDRLFSTNVQSYNIK</sequence>
<keyword evidence="5" id="KW-1185">Reference proteome</keyword>
<dbReference type="InterPro" id="IPR028889">
    <property type="entry name" value="USP"/>
</dbReference>
<feature type="domain" description="USP" evidence="3">
    <location>
        <begin position="109"/>
        <end position="615"/>
    </location>
</feature>
<dbReference type="PROSITE" id="PS00973">
    <property type="entry name" value="USP_2"/>
    <property type="match status" value="1"/>
</dbReference>
<evidence type="ECO:0000313" key="5">
    <source>
        <dbReference type="Proteomes" id="UP000009168"/>
    </source>
</evidence>
<dbReference type="InterPro" id="IPR001394">
    <property type="entry name" value="Peptidase_C19_UCH"/>
</dbReference>
<dbReference type="STRING" id="312017.I7MD50"/>
<keyword evidence="1" id="KW-0175">Coiled coil</keyword>
<evidence type="ECO:0000259" key="3">
    <source>
        <dbReference type="PROSITE" id="PS50235"/>
    </source>
</evidence>
<dbReference type="GO" id="GO:0016579">
    <property type="term" value="P:protein deubiquitination"/>
    <property type="evidence" value="ECO:0007669"/>
    <property type="project" value="InterPro"/>
</dbReference>
<protein>
    <submittedName>
        <fullName evidence="4">Ubiquitin carboxy-terminal hydrolase</fullName>
    </submittedName>
</protein>
<dbReference type="GO" id="GO:0005829">
    <property type="term" value="C:cytosol"/>
    <property type="evidence" value="ECO:0007669"/>
    <property type="project" value="TreeGrafter"/>
</dbReference>
<dbReference type="InParanoid" id="I7MD50"/>
<dbReference type="SUPFAM" id="SSF54001">
    <property type="entry name" value="Cysteine proteinases"/>
    <property type="match status" value="1"/>
</dbReference>
<dbReference type="InterPro" id="IPR050164">
    <property type="entry name" value="Peptidase_C19"/>
</dbReference>
<dbReference type="HOGENOM" id="CLU_013522_0_0_1"/>
<dbReference type="AlphaFoldDB" id="I7MD50"/>
<dbReference type="OrthoDB" id="2420415at2759"/>
<dbReference type="PANTHER" id="PTHR24006:SF644">
    <property type="entry name" value="UBIQUITIN CARBOXYL-TERMINAL HYDROLASE 7"/>
    <property type="match status" value="1"/>
</dbReference>
<dbReference type="eggNOG" id="KOG1863">
    <property type="taxonomic scope" value="Eukaryota"/>
</dbReference>
<dbReference type="RefSeq" id="XP_001033165.1">
    <property type="nucleotide sequence ID" value="XM_001033165.1"/>
</dbReference>
<evidence type="ECO:0000313" key="4">
    <source>
        <dbReference type="EMBL" id="EAR85502.1"/>
    </source>
</evidence>
<proteinExistence type="predicted"/>
<dbReference type="GO" id="GO:0004843">
    <property type="term" value="F:cysteine-type deubiquitinase activity"/>
    <property type="evidence" value="ECO:0007669"/>
    <property type="project" value="InterPro"/>
</dbReference>
<gene>
    <name evidence="4" type="ORF">TTHERM_00442520</name>
</gene>
<dbReference type="EMBL" id="GG662665">
    <property type="protein sequence ID" value="EAR85502.1"/>
    <property type="molecule type" value="Genomic_DNA"/>
</dbReference>
<dbReference type="PANTHER" id="PTHR24006">
    <property type="entry name" value="UBIQUITIN CARBOXYL-TERMINAL HYDROLASE"/>
    <property type="match status" value="1"/>
</dbReference>
<dbReference type="Pfam" id="PF00443">
    <property type="entry name" value="UCH"/>
    <property type="match status" value="1"/>
</dbReference>
<dbReference type="PROSITE" id="PS50235">
    <property type="entry name" value="USP_3"/>
    <property type="match status" value="1"/>
</dbReference>
<evidence type="ECO:0000256" key="2">
    <source>
        <dbReference type="SAM" id="MobiDB-lite"/>
    </source>
</evidence>
<dbReference type="InterPro" id="IPR018200">
    <property type="entry name" value="USP_CS"/>
</dbReference>
<accession>I7MD50</accession>
<dbReference type="KEGG" id="tet:TTHERM_00442520"/>
<dbReference type="Proteomes" id="UP000009168">
    <property type="component" value="Unassembled WGS sequence"/>
</dbReference>
<feature type="coiled-coil region" evidence="1">
    <location>
        <begin position="509"/>
        <end position="543"/>
    </location>
</feature>